<reference evidence="2 3" key="1">
    <citation type="journal article" date="2022" name="bioRxiv">
        <title>Genomics of Preaxostyla Flagellates Illuminates Evolutionary Transitions and the Path Towards Mitochondrial Loss.</title>
        <authorList>
            <person name="Novak L.V.F."/>
            <person name="Treitli S.C."/>
            <person name="Pyrih J."/>
            <person name="Halakuc P."/>
            <person name="Pipaliya S.V."/>
            <person name="Vacek V."/>
            <person name="Brzon O."/>
            <person name="Soukal P."/>
            <person name="Eme L."/>
            <person name="Dacks J.B."/>
            <person name="Karnkowska A."/>
            <person name="Elias M."/>
            <person name="Hampl V."/>
        </authorList>
    </citation>
    <scope>NUCLEOTIDE SEQUENCE [LARGE SCALE GENOMIC DNA]</scope>
    <source>
        <strain evidence="2">NAU3</strain>
        <tissue evidence="2">Gut</tissue>
    </source>
</reference>
<evidence type="ECO:0000313" key="2">
    <source>
        <dbReference type="EMBL" id="KAK2963186.1"/>
    </source>
</evidence>
<dbReference type="Proteomes" id="UP001281761">
    <property type="component" value="Unassembled WGS sequence"/>
</dbReference>
<dbReference type="Gene3D" id="1.25.10.10">
    <property type="entry name" value="Leucine-rich Repeat Variant"/>
    <property type="match status" value="3"/>
</dbReference>
<gene>
    <name evidence="2" type="ORF">BLNAU_1719</name>
</gene>
<keyword evidence="3" id="KW-1185">Reference proteome</keyword>
<feature type="compositionally biased region" description="Polar residues" evidence="1">
    <location>
        <begin position="255"/>
        <end position="274"/>
    </location>
</feature>
<protein>
    <recommendedName>
        <fullName evidence="4">TOG domain-containing protein</fullName>
    </recommendedName>
</protein>
<dbReference type="InterPro" id="IPR011989">
    <property type="entry name" value="ARM-like"/>
</dbReference>
<accession>A0ABQ9YHP3</accession>
<feature type="region of interest" description="Disordered" evidence="1">
    <location>
        <begin position="308"/>
        <end position="327"/>
    </location>
</feature>
<evidence type="ECO:0000256" key="1">
    <source>
        <dbReference type="SAM" id="MobiDB-lite"/>
    </source>
</evidence>
<dbReference type="InterPro" id="IPR016024">
    <property type="entry name" value="ARM-type_fold"/>
</dbReference>
<sequence>MSEDLDISAQEPLEENENFDVIYDAVSIEDLPGIIEAYSRENRESQLIMAKTLFHIVAKNDSAATDIASSTLLEAIIKEIKSGTHDELWLVCVVLLCTLSASIPDSFQQNSCNLVIMSLRSMMTTSNVEIAKQSMTSLLDLISSNKQMCESLLNQGYISEVSMRLKEENVTAEDKERTLAVIEGLCSVGVAVEKIDVLESQIKDLENDEQFGVYSKAAGILKYFEREKKKASDAQETITAGQPGEEEWEGGQAQSNTDTPTPAPSTQGASSEQVNALKAQIAQMEQTHVRKEELVEKENEIATLRQQLEQAKSHAAAPSAAPASGGDQASLNAAFSVIGQMAVTVPDDKRPGLLKGKILESIIPLIPTAPSADESQEQLFAAISHLTAKHQEPLLDTILTSGIVDTVHQYAAKGTSDAVPRSAYSFINNLLQMATEPEQRDLLLEKHVLDASWSLIKLKQKEGTADILTSLNTVCTELQKKYAADAAKMGAITGPAIPALISVFSDKSIPIRTQGLATKVFALLTKGTKVPPEAQSLFDVMKECAGNADTQIMGLAMHTFNAVAACPDNHDPIVNGGFIDTIVPFLKSTTVTTVNQALIGLNTILSKATPATKAILKQKVPVSDVTPHLETKALQKAAKLVEDKLKAI</sequence>
<dbReference type="EMBL" id="JARBJD010000007">
    <property type="protein sequence ID" value="KAK2963186.1"/>
    <property type="molecule type" value="Genomic_DNA"/>
</dbReference>
<proteinExistence type="predicted"/>
<organism evidence="2 3">
    <name type="scientific">Blattamonas nauphoetae</name>
    <dbReference type="NCBI Taxonomy" id="2049346"/>
    <lineage>
        <taxon>Eukaryota</taxon>
        <taxon>Metamonada</taxon>
        <taxon>Preaxostyla</taxon>
        <taxon>Oxymonadida</taxon>
        <taxon>Blattamonas</taxon>
    </lineage>
</organism>
<feature type="compositionally biased region" description="Low complexity" evidence="1">
    <location>
        <begin position="315"/>
        <end position="326"/>
    </location>
</feature>
<comment type="caution">
    <text evidence="2">The sequence shown here is derived from an EMBL/GenBank/DDBJ whole genome shotgun (WGS) entry which is preliminary data.</text>
</comment>
<feature type="region of interest" description="Disordered" evidence="1">
    <location>
        <begin position="231"/>
        <end position="275"/>
    </location>
</feature>
<dbReference type="SUPFAM" id="SSF48371">
    <property type="entry name" value="ARM repeat"/>
    <property type="match status" value="1"/>
</dbReference>
<evidence type="ECO:0008006" key="4">
    <source>
        <dbReference type="Google" id="ProtNLM"/>
    </source>
</evidence>
<name>A0ABQ9YHP3_9EUKA</name>
<evidence type="ECO:0000313" key="3">
    <source>
        <dbReference type="Proteomes" id="UP001281761"/>
    </source>
</evidence>